<dbReference type="RefSeq" id="WP_241370490.1">
    <property type="nucleotide sequence ID" value="NZ_JAKZFC010000007.1"/>
</dbReference>
<reference evidence="1 2" key="1">
    <citation type="submission" date="2022-03" db="EMBL/GenBank/DDBJ databases">
        <authorList>
            <person name="Jo J.-H."/>
            <person name="Im W.-T."/>
        </authorList>
    </citation>
    <scope>NUCLEOTIDE SEQUENCE [LARGE SCALE GENOMIC DNA]</scope>
    <source>
        <strain evidence="1 2">MA9</strain>
    </source>
</reference>
<dbReference type="PROSITE" id="PS51257">
    <property type="entry name" value="PROKAR_LIPOPROTEIN"/>
    <property type="match status" value="1"/>
</dbReference>
<dbReference type="EMBL" id="JAKZFC010000007">
    <property type="protein sequence ID" value="MCH7323318.1"/>
    <property type="molecule type" value="Genomic_DNA"/>
</dbReference>
<evidence type="ECO:0000313" key="1">
    <source>
        <dbReference type="EMBL" id="MCH7323318.1"/>
    </source>
</evidence>
<evidence type="ECO:0000313" key="2">
    <source>
        <dbReference type="Proteomes" id="UP001316087"/>
    </source>
</evidence>
<accession>A0ABS9UH82</accession>
<organism evidence="1 2">
    <name type="scientific">Solibacillus palustris</name>
    <dbReference type="NCBI Taxonomy" id="2908203"/>
    <lineage>
        <taxon>Bacteria</taxon>
        <taxon>Bacillati</taxon>
        <taxon>Bacillota</taxon>
        <taxon>Bacilli</taxon>
        <taxon>Bacillales</taxon>
        <taxon>Caryophanaceae</taxon>
        <taxon>Solibacillus</taxon>
    </lineage>
</organism>
<keyword evidence="2" id="KW-1185">Reference proteome</keyword>
<proteinExistence type="predicted"/>
<comment type="caution">
    <text evidence="1">The sequence shown here is derived from an EMBL/GenBank/DDBJ whole genome shotgun (WGS) entry which is preliminary data.</text>
</comment>
<dbReference type="Proteomes" id="UP001316087">
    <property type="component" value="Unassembled WGS sequence"/>
</dbReference>
<gene>
    <name evidence="1" type="ORF">LZ480_15690</name>
</gene>
<sequence>MKKFIFPLFFVLLLVGCSQSERTLDDELQLELQHLNEEEVKMLLHRNGNFTKEEIEQYYAVLVFDYRVRNGNKFRKLAVQRDFDMDLLMDQVNLDYGRKYMNENGGGEIFRNGSFKRDWDRFIFYAKDFSAEQLQDIFETYKLNISWTDSEGHFKEQTIFAGQNFQDRRGE</sequence>
<name>A0ABS9UH82_9BACL</name>
<keyword evidence="1" id="KW-0449">Lipoprotein</keyword>
<protein>
    <submittedName>
        <fullName evidence="1">Membrane lipoprotein lipid attachment site-containing protein</fullName>
    </submittedName>
</protein>